<dbReference type="GO" id="GO:0016020">
    <property type="term" value="C:membrane"/>
    <property type="evidence" value="ECO:0007669"/>
    <property type="project" value="GOC"/>
</dbReference>
<proteinExistence type="inferred from homology"/>
<evidence type="ECO:0000256" key="12">
    <source>
        <dbReference type="PIRSR" id="PIRSR000948-1"/>
    </source>
</evidence>
<dbReference type="Pfam" id="PF00149">
    <property type="entry name" value="Metallophos"/>
    <property type="match status" value="1"/>
</dbReference>
<dbReference type="InterPro" id="IPR029052">
    <property type="entry name" value="Metallo-depent_PP-like"/>
</dbReference>
<dbReference type="SMART" id="SM00741">
    <property type="entry name" value="SapB"/>
    <property type="match status" value="1"/>
</dbReference>
<keyword evidence="3" id="KW-0964">Secreted</keyword>
<evidence type="ECO:0000256" key="11">
    <source>
        <dbReference type="PIRNR" id="PIRNR000948"/>
    </source>
</evidence>
<feature type="disulfide bond" evidence="13">
    <location>
        <begin position="95"/>
        <end position="180"/>
    </location>
</feature>
<feature type="binding site" evidence="12">
    <location>
        <position position="225"/>
    </location>
    <ligand>
        <name>Zn(2+)</name>
        <dbReference type="ChEBI" id="CHEBI:29105"/>
        <label>1</label>
    </ligand>
</feature>
<dbReference type="GO" id="GO:0061750">
    <property type="term" value="F:acid sphingomyelin phosphodiesterase activity"/>
    <property type="evidence" value="ECO:0007669"/>
    <property type="project" value="TreeGrafter"/>
</dbReference>
<dbReference type="GO" id="GO:0046872">
    <property type="term" value="F:metal ion binding"/>
    <property type="evidence" value="ECO:0007669"/>
    <property type="project" value="UniProtKB-KW"/>
</dbReference>
<feature type="binding site" evidence="12">
    <location>
        <position position="295"/>
    </location>
    <ligand>
        <name>Zn(2+)</name>
        <dbReference type="ChEBI" id="CHEBI:29105"/>
        <label>2</label>
    </ligand>
</feature>
<comment type="cofactor">
    <cofactor evidence="12">
        <name>Zn(2+)</name>
        <dbReference type="ChEBI" id="CHEBI:29105"/>
    </cofactor>
    <text evidence="12">Binds 2 Zn(2+) ions per subunit.</text>
</comment>
<name>A0A6J2T506_DROLE</name>
<evidence type="ECO:0000313" key="16">
    <source>
        <dbReference type="Proteomes" id="UP000504634"/>
    </source>
</evidence>
<comment type="catalytic activity">
    <reaction evidence="10">
        <text>a sphingomyelin + H2O = phosphocholine + an N-acylsphing-4-enine + H(+)</text>
        <dbReference type="Rhea" id="RHEA:19253"/>
        <dbReference type="ChEBI" id="CHEBI:15377"/>
        <dbReference type="ChEBI" id="CHEBI:15378"/>
        <dbReference type="ChEBI" id="CHEBI:17636"/>
        <dbReference type="ChEBI" id="CHEBI:52639"/>
        <dbReference type="ChEBI" id="CHEBI:295975"/>
        <dbReference type="EC" id="3.1.4.12"/>
    </reaction>
    <physiologicalReaction direction="left-to-right" evidence="10">
        <dbReference type="Rhea" id="RHEA:19254"/>
    </physiologicalReaction>
</comment>
<keyword evidence="5 14" id="KW-0732">Signal</keyword>
<feature type="binding site" evidence="12">
    <location>
        <position position="223"/>
    </location>
    <ligand>
        <name>Zn(2+)</name>
        <dbReference type="ChEBI" id="CHEBI:29105"/>
        <label>1</label>
    </ligand>
</feature>
<dbReference type="GO" id="GO:0046513">
    <property type="term" value="P:ceramide biosynthetic process"/>
    <property type="evidence" value="ECO:0007669"/>
    <property type="project" value="TreeGrafter"/>
</dbReference>
<feature type="disulfide bond" evidence="13">
    <location>
        <begin position="402"/>
        <end position="450"/>
    </location>
</feature>
<dbReference type="SUPFAM" id="SSF56300">
    <property type="entry name" value="Metallo-dependent phosphatases"/>
    <property type="match status" value="1"/>
</dbReference>
<accession>A0A6J2T506</accession>
<feature type="chain" id="PRO_5026862466" description="Sphingomyelin phosphodiesterase" evidence="14">
    <location>
        <begin position="16"/>
        <end position="675"/>
    </location>
</feature>
<dbReference type="InterPro" id="IPR045473">
    <property type="entry name" value="ASM_C"/>
</dbReference>
<feature type="binding site" evidence="12">
    <location>
        <position position="476"/>
    </location>
    <ligand>
        <name>Zn(2+)</name>
        <dbReference type="ChEBI" id="CHEBI:29105"/>
        <label>2</label>
    </ligand>
</feature>
<comment type="similarity">
    <text evidence="2 11">Belongs to the acid sphingomyelinase family.</text>
</comment>
<evidence type="ECO:0000256" key="3">
    <source>
        <dbReference type="ARBA" id="ARBA00022525"/>
    </source>
</evidence>
<evidence type="ECO:0000256" key="8">
    <source>
        <dbReference type="ARBA" id="ARBA00023157"/>
    </source>
</evidence>
<feature type="domain" description="Saposin B-type" evidence="15">
    <location>
        <begin position="91"/>
        <end position="184"/>
    </location>
</feature>
<dbReference type="Proteomes" id="UP000504634">
    <property type="component" value="Unplaced"/>
</dbReference>
<evidence type="ECO:0000256" key="10">
    <source>
        <dbReference type="ARBA" id="ARBA00047268"/>
    </source>
</evidence>
<dbReference type="Gene3D" id="3.60.21.10">
    <property type="match status" value="2"/>
</dbReference>
<organism evidence="16 17">
    <name type="scientific">Drosophila lebanonensis</name>
    <name type="common">Fruit fly</name>
    <name type="synonym">Scaptodrosophila lebanonensis</name>
    <dbReference type="NCBI Taxonomy" id="7225"/>
    <lineage>
        <taxon>Eukaryota</taxon>
        <taxon>Metazoa</taxon>
        <taxon>Ecdysozoa</taxon>
        <taxon>Arthropoda</taxon>
        <taxon>Hexapoda</taxon>
        <taxon>Insecta</taxon>
        <taxon>Pterygota</taxon>
        <taxon>Neoptera</taxon>
        <taxon>Endopterygota</taxon>
        <taxon>Diptera</taxon>
        <taxon>Brachycera</taxon>
        <taxon>Muscomorpha</taxon>
        <taxon>Ephydroidea</taxon>
        <taxon>Drosophilidae</taxon>
        <taxon>Scaptodrosophila</taxon>
    </lineage>
</organism>
<keyword evidence="6 11" id="KW-0378">Hydrolase</keyword>
<feature type="disulfide bond" evidence="13">
    <location>
        <begin position="599"/>
        <end position="603"/>
    </location>
</feature>
<feature type="disulfide bond" evidence="13">
    <location>
        <begin position="98"/>
        <end position="171"/>
    </location>
</feature>
<feature type="binding site" evidence="12">
    <location>
        <position position="335"/>
    </location>
    <ligand>
        <name>Zn(2+)</name>
        <dbReference type="ChEBI" id="CHEBI:29105"/>
        <label>2</label>
    </ligand>
</feature>
<dbReference type="GO" id="GO:0005764">
    <property type="term" value="C:lysosome"/>
    <property type="evidence" value="ECO:0007669"/>
    <property type="project" value="TreeGrafter"/>
</dbReference>
<keyword evidence="16" id="KW-1185">Reference proteome</keyword>
<dbReference type="RefSeq" id="XP_030370213.1">
    <property type="nucleotide sequence ID" value="XM_030514353.1"/>
</dbReference>
<dbReference type="AlphaFoldDB" id="A0A6J2T506"/>
<evidence type="ECO:0000256" key="4">
    <source>
        <dbReference type="ARBA" id="ARBA00022723"/>
    </source>
</evidence>
<dbReference type="GeneID" id="115620876"/>
<feature type="binding site" evidence="12">
    <location>
        <position position="295"/>
    </location>
    <ligand>
        <name>Zn(2+)</name>
        <dbReference type="ChEBI" id="CHEBI:29105"/>
        <label>1</label>
    </ligand>
</feature>
<evidence type="ECO:0000256" key="1">
    <source>
        <dbReference type="ARBA" id="ARBA00004613"/>
    </source>
</evidence>
<keyword evidence="8 13" id="KW-1015">Disulfide bond</keyword>
<dbReference type="PANTHER" id="PTHR10340">
    <property type="entry name" value="SPHINGOMYELIN PHOSPHODIESTERASE"/>
    <property type="match status" value="1"/>
</dbReference>
<feature type="disulfide bond" evidence="13">
    <location>
        <begin position="244"/>
        <end position="267"/>
    </location>
</feature>
<feature type="disulfide bond" evidence="13">
    <location>
        <begin position="609"/>
        <end position="622"/>
    </location>
</feature>
<feature type="disulfide bond" evidence="13">
    <location>
        <begin position="238"/>
        <end position="243"/>
    </location>
</feature>
<dbReference type="CDD" id="cd00842">
    <property type="entry name" value="MPP_ASMase"/>
    <property type="match status" value="1"/>
</dbReference>
<dbReference type="InterPro" id="IPR041805">
    <property type="entry name" value="ASMase/PPN1_MPP"/>
</dbReference>
<dbReference type="InterPro" id="IPR004843">
    <property type="entry name" value="Calcineurin-like_PHP"/>
</dbReference>
<keyword evidence="11" id="KW-0326">Glycosidase</keyword>
<keyword evidence="9" id="KW-0325">Glycoprotein</keyword>
<evidence type="ECO:0000256" key="14">
    <source>
        <dbReference type="SAM" id="SignalP"/>
    </source>
</evidence>
<comment type="subcellular location">
    <subcellularLocation>
        <location evidence="1">Secreted</location>
    </subcellularLocation>
</comment>
<feature type="signal peptide" evidence="14">
    <location>
        <begin position="1"/>
        <end position="15"/>
    </location>
</feature>
<reference evidence="17" key="1">
    <citation type="submission" date="2025-08" db="UniProtKB">
        <authorList>
            <consortium name="RefSeq"/>
        </authorList>
    </citation>
    <scope>IDENTIFICATION</scope>
    <source>
        <strain evidence="17">11010-0011.00</strain>
        <tissue evidence="17">Whole body</tissue>
    </source>
</reference>
<dbReference type="GO" id="GO:0005615">
    <property type="term" value="C:extracellular space"/>
    <property type="evidence" value="ECO:0007669"/>
    <property type="project" value="TreeGrafter"/>
</dbReference>
<dbReference type="InterPro" id="IPR011160">
    <property type="entry name" value="Sphingomy_PDE"/>
</dbReference>
<feature type="binding site" evidence="12">
    <location>
        <position position="478"/>
    </location>
    <ligand>
        <name>Zn(2+)</name>
        <dbReference type="ChEBI" id="CHEBI:29105"/>
        <label>1</label>
    </ligand>
</feature>
<protein>
    <recommendedName>
        <fullName evidence="11">Sphingomyelin phosphodiesterase</fullName>
        <ecNumber evidence="11">3.1.4.12</ecNumber>
    </recommendedName>
</protein>
<evidence type="ECO:0000256" key="5">
    <source>
        <dbReference type="ARBA" id="ARBA00022729"/>
    </source>
</evidence>
<keyword evidence="7 12" id="KW-0862">Zinc</keyword>
<dbReference type="PROSITE" id="PS50015">
    <property type="entry name" value="SAP_B"/>
    <property type="match status" value="1"/>
</dbReference>
<keyword evidence="4 12" id="KW-0479">Metal-binding</keyword>
<sequence length="675" mass="76680">MKWLLLLVGAIAASAHLLPEVPNSIDYTQDDKSLSDLADSLATVFEEEYHNYLKTNVETARFQQLTTTLAKMHSKKDIFTKDLPDLEPRDQFLTCTLCRSVVNVFARTIREEEDGQLYGKNSTEVMQGFAMDVCRRLELQTEEVCGGLIDFYINTVEYVMRHSEIDSQNFCSLFMNYNFCNTGKNPDYNWTLTVNSEGEPISGSKSDTPVQSETDLKICHFTDIHHDPLYEPGSLASCDEPMCCQRHKDTAESTGATAGYWGDYRDCDLPWHAFESALKHATSNVKCDFVYQTGDIVDHMVWSTSVEKNVGVLSKVTDQLASAFDGVGIYPCIGNHEPHPLNLFSPEDVPDNINTKWLYEELYNDWSRWLPEDTKETILKGGYYTVSPRPGFRIIALNSNDCYTDNFWLYYSGRDKIPQLEWFHDVLLAAERAGEHVHILTHIPAGDGTCWSVWAREYNRCITRFHKTISGIFNGHSHKDELNVHYSDEGYATAVAWNGGALTTYSNKNPNYRVYDVNAETYDVTNHYTFIYNLTEANLNPDAEPNWYQEYQFAEEFTTDTSPAGMDKLLENMADNPQLLRKYWRYRVTSADPQLNTGCNDNCLASVLCRAAVTVNDRRERCEELKERLFIALENESTSTTTPSPKPEDDGATALSTLGISALLTLVLALRLTSF</sequence>
<dbReference type="EC" id="3.1.4.12" evidence="11"/>
<dbReference type="InterPro" id="IPR008139">
    <property type="entry name" value="SaposinB_dom"/>
</dbReference>
<feature type="binding site" evidence="12">
    <location>
        <position position="442"/>
    </location>
    <ligand>
        <name>Zn(2+)</name>
        <dbReference type="ChEBI" id="CHEBI:29105"/>
        <label>2</label>
    </ligand>
</feature>
<dbReference type="OrthoDB" id="282973at2759"/>
<comment type="function">
    <text evidence="11">Converts sphingomyelin to ceramide.</text>
</comment>
<evidence type="ECO:0000256" key="7">
    <source>
        <dbReference type="ARBA" id="ARBA00022833"/>
    </source>
</evidence>
<evidence type="ECO:0000256" key="6">
    <source>
        <dbReference type="ARBA" id="ARBA00022801"/>
    </source>
</evidence>
<evidence type="ECO:0000259" key="15">
    <source>
        <dbReference type="PROSITE" id="PS50015"/>
    </source>
</evidence>
<evidence type="ECO:0000256" key="13">
    <source>
        <dbReference type="PIRSR" id="PIRSR000948-2"/>
    </source>
</evidence>
<feature type="disulfide bond" evidence="13">
    <location>
        <begin position="134"/>
        <end position="145"/>
    </location>
</feature>
<evidence type="ECO:0000313" key="17">
    <source>
        <dbReference type="RefSeq" id="XP_030370213.1"/>
    </source>
</evidence>
<evidence type="ECO:0000256" key="9">
    <source>
        <dbReference type="ARBA" id="ARBA00023180"/>
    </source>
</evidence>
<dbReference type="GO" id="GO:0006685">
    <property type="term" value="P:sphingomyelin catabolic process"/>
    <property type="evidence" value="ECO:0007669"/>
    <property type="project" value="UniProtKB-UniRule"/>
</dbReference>
<dbReference type="Pfam" id="PF19272">
    <property type="entry name" value="ASMase_C"/>
    <property type="match status" value="1"/>
</dbReference>
<dbReference type="GO" id="GO:0016798">
    <property type="term" value="F:hydrolase activity, acting on glycosyl bonds"/>
    <property type="evidence" value="ECO:0007669"/>
    <property type="project" value="UniProtKB-KW"/>
</dbReference>
<evidence type="ECO:0000256" key="2">
    <source>
        <dbReference type="ARBA" id="ARBA00008234"/>
    </source>
</evidence>
<dbReference type="PIRSF" id="PIRSF000948">
    <property type="entry name" value="Sphingomy_PDE"/>
    <property type="match status" value="1"/>
</dbReference>
<gene>
    <name evidence="17" type="primary">LOC115620876</name>
</gene>
<dbReference type="PANTHER" id="PTHR10340:SF29">
    <property type="entry name" value="SPHINGOMYELIN PHOSPHODIESTERASE"/>
    <property type="match status" value="1"/>
</dbReference>